<accession>A0A014MFL4</accession>
<protein>
    <submittedName>
        <fullName evidence="6">Virulence protein</fullName>
    </submittedName>
</protein>
<dbReference type="InterPro" id="IPR028994">
    <property type="entry name" value="Integrin_alpha_N"/>
</dbReference>
<dbReference type="EMBL" id="JFHN01000020">
    <property type="protein sequence ID" value="EXU76899.1"/>
    <property type="molecule type" value="Genomic_DNA"/>
</dbReference>
<keyword evidence="3" id="KW-0843">Virulence</keyword>
<dbReference type="Pfam" id="PF12255">
    <property type="entry name" value="TcdB_toxin_midC"/>
    <property type="match status" value="1"/>
</dbReference>
<dbReference type="Proteomes" id="UP000019918">
    <property type="component" value="Unassembled WGS sequence"/>
</dbReference>
<comment type="caution">
    <text evidence="6">The sequence shown here is derived from an EMBL/GenBank/DDBJ whole genome shotgun (WGS) entry which is preliminary data.</text>
</comment>
<dbReference type="GO" id="GO:0005737">
    <property type="term" value="C:cytoplasm"/>
    <property type="evidence" value="ECO:0007669"/>
    <property type="project" value="InterPro"/>
</dbReference>
<evidence type="ECO:0000259" key="4">
    <source>
        <dbReference type="Pfam" id="PF12255"/>
    </source>
</evidence>
<evidence type="ECO:0000256" key="1">
    <source>
        <dbReference type="ARBA" id="ARBA00004613"/>
    </source>
</evidence>
<evidence type="ECO:0000259" key="5">
    <source>
        <dbReference type="Pfam" id="PF12256"/>
    </source>
</evidence>
<feature type="domain" description="Insecticide toxin TcdB middle/C-terminal" evidence="4">
    <location>
        <begin position="871"/>
        <end position="1010"/>
    </location>
</feature>
<dbReference type="STRING" id="69222.BG55_02535"/>
<dbReference type="PRINTS" id="PR01341">
    <property type="entry name" value="SALSPVBPROT"/>
</dbReference>
<comment type="subcellular location">
    <subcellularLocation>
        <location evidence="1">Secreted</location>
    </subcellularLocation>
</comment>
<dbReference type="SUPFAM" id="SSF69318">
    <property type="entry name" value="Integrin alpha N-terminal domain"/>
    <property type="match status" value="1"/>
</dbReference>
<gene>
    <name evidence="6" type="ORF">BG55_02535</name>
</gene>
<dbReference type="InterPro" id="IPR022044">
    <property type="entry name" value="TcdB_toxin_mid/C"/>
</dbReference>
<dbReference type="GO" id="GO:0005576">
    <property type="term" value="C:extracellular region"/>
    <property type="evidence" value="ECO:0007669"/>
    <property type="project" value="UniProtKB-SubCell"/>
</dbReference>
<keyword evidence="2" id="KW-0964">Secreted</keyword>
<feature type="domain" description="Insecticide toxin TcdB middle/N-terminal" evidence="5">
    <location>
        <begin position="648"/>
        <end position="823"/>
    </location>
</feature>
<dbReference type="OrthoDB" id="6510336at2"/>
<organism evidence="6 7">
    <name type="scientific">Erwinia mallotivora</name>
    <dbReference type="NCBI Taxonomy" id="69222"/>
    <lineage>
        <taxon>Bacteria</taxon>
        <taxon>Pseudomonadati</taxon>
        <taxon>Pseudomonadota</taxon>
        <taxon>Gammaproteobacteria</taxon>
        <taxon>Enterobacterales</taxon>
        <taxon>Erwiniaceae</taxon>
        <taxon>Erwinia</taxon>
    </lineage>
</organism>
<evidence type="ECO:0000256" key="3">
    <source>
        <dbReference type="ARBA" id="ARBA00023026"/>
    </source>
</evidence>
<dbReference type="InterPro" id="IPR022045">
    <property type="entry name" value="TcdB_toxin_mid/N"/>
</dbReference>
<reference evidence="6 7" key="1">
    <citation type="submission" date="2014-02" db="EMBL/GenBank/DDBJ databases">
        <title>Draft genome of Erwinia mallotivora strain BT-MARDI, a papaya dieback pathogen.</title>
        <authorList>
            <person name="Redzuan R."/>
            <person name="Abu Bakar N."/>
            <person name="Badrun R."/>
            <person name="Mohd Raih M.F."/>
            <person name="Rozano L."/>
            <person name="Mat Amin N."/>
        </authorList>
    </citation>
    <scope>NUCLEOTIDE SEQUENCE [LARGE SCALE GENOMIC DNA]</scope>
    <source>
        <strain evidence="6 7">BT-MARDI</strain>
    </source>
</reference>
<evidence type="ECO:0000313" key="6">
    <source>
        <dbReference type="EMBL" id="EXU76899.1"/>
    </source>
</evidence>
<dbReference type="Pfam" id="PF03534">
    <property type="entry name" value="SpvB"/>
    <property type="match status" value="1"/>
</dbReference>
<evidence type="ECO:0000256" key="2">
    <source>
        <dbReference type="ARBA" id="ARBA00022525"/>
    </source>
</evidence>
<dbReference type="InterPro" id="IPR003284">
    <property type="entry name" value="Sal_SpvB"/>
</dbReference>
<dbReference type="RefSeq" id="WP_034934013.1">
    <property type="nucleotide sequence ID" value="NZ_JFHN01000020.1"/>
</dbReference>
<dbReference type="PATRIC" id="fig|69222.5.peg.534"/>
<proteinExistence type="predicted"/>
<name>A0A014MFL4_9GAMM</name>
<dbReference type="Pfam" id="PF12256">
    <property type="entry name" value="TcdB_toxin_midN"/>
    <property type="match status" value="1"/>
</dbReference>
<keyword evidence="7" id="KW-1185">Reference proteome</keyword>
<sequence>MQNSDSLKLEAPSLPKGGGAITGLKGDIAPAGPDGAATLSLALPISAGRGYAPSLTLSYHSRNGNGPFGIGWNISLPAIRRRIHNGVPEYDESDQFTGPDGEVLVPELTAKGTAKTRTARSLSGIDLPGIHRVDTYRSRLESDFSRLEHWLPEESTGADFWVIYSPDGQVHLMGYSPQTRLYDPENTVRTAVWLLASSVSMTGEQIYYQYRAEDNIGCEEDENTAHPHATAQRYLVAAWYGNRKAGRFLPGTGEEPVAGDWLFVVVLDYGEREADSAVATDWIAPGKGNWHCRQDRFSGYQYGFDLRTRRLCRQVLMYHAVTALDGMEKTGDEPQLVTRLLLDYDQSPSVTTLKNVRQIAYEVDSRQCEMPPLTFDWQRFTPPLAGRVEWQQRDDLAKMNLLQPYQMVDLDGEGVAGILYQDNGAWWYRAPIRKPDAEADAVTWDKARKLPTTPSLRGDGILADLNGDGYLEWMVTSPGFAGSYHRTPERDWQHFAPLSALPVEYAHPQIQLADITGNGLADLVLIGPKSLKLYTGNGNGWEKAQTIILSPDITLPVPDSNARVMVAFSDMAGSGQQQLTEIRAEGVRYWPNLGHGRFGAPVCMAGFSQPVASFNPDQLYMADTDGSGTTDLIYTFSDHLLLYRNQSGNHFAEPFTVRLPAGVRYDRTCSLQLADVQGLGISSLLLTVPHPVPRHWICHLSDRKPWLLNQQNNNMGARQSLDYRSSAQFWLDQKADAAAAGKPTPVSYLPLVLHTLCRTTTEDEITGNRLVSRVSYRHGVWDGLEGEFRGFGSVVVIDTDTVASQGTAEEITLPAISRNWYATGLPAVDQHLSDEYWRGDVAAFPDFTPRFTTGHSDDERVYVPDESTIFWLNRGVKGQLLRSELYGADGSQQAEVPYLINEMRPRVRLVEAAGDYPVVWTSVVESRSWTYERISSDPQCSQQVLLTSDEYGQPLRRININYPRRSKPQSNPYPDTLPDTLFASSYDPQQQVLYLSLEQNRWHNLTLPEEGIWLPGVADATRSDTFVHTAGVAGRGLTLEYLLSNDSLVAEGQPYTFTGQQQIWYLDGRGEATTDTPAFPPRVAFIETAVLDEKMVSALSATLTDDTLAKAGYSAAAYLFPRRGEATARLQTARRSYTTYAAAEHFYLPVSQRDTLLTGAVTVTRDVHNCVIIRMQDAAGLTTTAEYDWRFLTPVRVTDVNDNVHLITLDAHGRVTSLRFSGTEGGHLTGYSNATMAMPATAEEALALKSPLPVAQYQAYVLDSWMQQGAEKQPPHVVTLSTDRYDSDPQQQIRQQVVFSDGFGRVLQTAARQSNGEAWQRTASGSLAVGPDGVPVISHTSFRWAVSGRTEYDNKGQVVRTYQPYFLNDWKYISDDSARRDLFADTHYYDPIGRERQVVTAKGWLRRTLFTPWFVVSEDENDTAAERSTV</sequence>
<evidence type="ECO:0000313" key="7">
    <source>
        <dbReference type="Proteomes" id="UP000019918"/>
    </source>
</evidence>